<evidence type="ECO:0000256" key="1">
    <source>
        <dbReference type="ARBA" id="ARBA00004571"/>
    </source>
</evidence>
<dbReference type="InterPro" id="IPR008969">
    <property type="entry name" value="CarboxyPept-like_regulatory"/>
</dbReference>
<evidence type="ECO:0000313" key="11">
    <source>
        <dbReference type="EMBL" id="SDJ77429.1"/>
    </source>
</evidence>
<evidence type="ECO:0000256" key="4">
    <source>
        <dbReference type="ARBA" id="ARBA00022692"/>
    </source>
</evidence>
<protein>
    <submittedName>
        <fullName evidence="11">TonB-linked outer membrane protein, SusC/RagA family</fullName>
    </submittedName>
</protein>
<feature type="chain" id="PRO_5011546398" evidence="9">
    <location>
        <begin position="34"/>
        <end position="1073"/>
    </location>
</feature>
<dbReference type="OrthoDB" id="9768177at2"/>
<feature type="domain" description="TonB-dependent receptor plug" evidence="10">
    <location>
        <begin position="126"/>
        <end position="261"/>
    </location>
</feature>
<keyword evidence="5 7" id="KW-0472">Membrane</keyword>
<dbReference type="Pfam" id="PF13715">
    <property type="entry name" value="CarbopepD_reg_2"/>
    <property type="match status" value="1"/>
</dbReference>
<dbReference type="STRING" id="1128970.SAMN04487935_1813"/>
<dbReference type="Pfam" id="PF07715">
    <property type="entry name" value="Plug"/>
    <property type="match status" value="1"/>
</dbReference>
<evidence type="ECO:0000256" key="3">
    <source>
        <dbReference type="ARBA" id="ARBA00022452"/>
    </source>
</evidence>
<keyword evidence="4 7" id="KW-0812">Transmembrane</keyword>
<feature type="signal peptide" evidence="9">
    <location>
        <begin position="1"/>
        <end position="33"/>
    </location>
</feature>
<evidence type="ECO:0000259" key="10">
    <source>
        <dbReference type="Pfam" id="PF07715"/>
    </source>
</evidence>
<evidence type="ECO:0000256" key="8">
    <source>
        <dbReference type="SAM" id="MobiDB-lite"/>
    </source>
</evidence>
<dbReference type="SUPFAM" id="SSF56935">
    <property type="entry name" value="Porins"/>
    <property type="match status" value="1"/>
</dbReference>
<evidence type="ECO:0000313" key="12">
    <source>
        <dbReference type="Proteomes" id="UP000199580"/>
    </source>
</evidence>
<comment type="similarity">
    <text evidence="7">Belongs to the TonB-dependent receptor family.</text>
</comment>
<dbReference type="Gene3D" id="2.40.170.20">
    <property type="entry name" value="TonB-dependent receptor, beta-barrel domain"/>
    <property type="match status" value="1"/>
</dbReference>
<dbReference type="InterPro" id="IPR023997">
    <property type="entry name" value="TonB-dep_OMP_SusC/RagA_CS"/>
</dbReference>
<evidence type="ECO:0000256" key="2">
    <source>
        <dbReference type="ARBA" id="ARBA00022448"/>
    </source>
</evidence>
<keyword evidence="2 7" id="KW-0813">Transport</keyword>
<keyword evidence="9" id="KW-0732">Signal</keyword>
<dbReference type="AlphaFoldDB" id="A0A1G8WGG1"/>
<dbReference type="RefSeq" id="WP_091394071.1">
    <property type="nucleotide sequence ID" value="NZ_BKAI01000004.1"/>
</dbReference>
<dbReference type="SUPFAM" id="SSF49464">
    <property type="entry name" value="Carboxypeptidase regulatory domain-like"/>
    <property type="match status" value="1"/>
</dbReference>
<dbReference type="NCBIfam" id="TIGR04056">
    <property type="entry name" value="OMP_RagA_SusC"/>
    <property type="match status" value="1"/>
</dbReference>
<reference evidence="11 12" key="1">
    <citation type="submission" date="2016-10" db="EMBL/GenBank/DDBJ databases">
        <authorList>
            <person name="de Groot N.N."/>
        </authorList>
    </citation>
    <scope>NUCLEOTIDE SEQUENCE [LARGE SCALE GENOMIC DNA]</scope>
    <source>
        <strain evidence="11 12">CGMCC 1.10076</strain>
    </source>
</reference>
<dbReference type="Proteomes" id="UP000199580">
    <property type="component" value="Unassembled WGS sequence"/>
</dbReference>
<dbReference type="NCBIfam" id="TIGR04057">
    <property type="entry name" value="SusC_RagA_signa"/>
    <property type="match status" value="1"/>
</dbReference>
<evidence type="ECO:0000256" key="6">
    <source>
        <dbReference type="ARBA" id="ARBA00023237"/>
    </source>
</evidence>
<dbReference type="InterPro" id="IPR037066">
    <property type="entry name" value="Plug_dom_sf"/>
</dbReference>
<comment type="subcellular location">
    <subcellularLocation>
        <location evidence="1 7">Cell outer membrane</location>
        <topology evidence="1 7">Multi-pass membrane protein</topology>
    </subcellularLocation>
</comment>
<dbReference type="Gene3D" id="2.60.40.1120">
    <property type="entry name" value="Carboxypeptidase-like, regulatory domain"/>
    <property type="match status" value="1"/>
</dbReference>
<evidence type="ECO:0000256" key="9">
    <source>
        <dbReference type="SAM" id="SignalP"/>
    </source>
</evidence>
<keyword evidence="12" id="KW-1185">Reference proteome</keyword>
<dbReference type="Gene3D" id="2.170.130.10">
    <property type="entry name" value="TonB-dependent receptor, plug domain"/>
    <property type="match status" value="1"/>
</dbReference>
<keyword evidence="3 7" id="KW-1134">Transmembrane beta strand</keyword>
<dbReference type="InterPro" id="IPR023996">
    <property type="entry name" value="TonB-dep_OMP_SusC/RagA"/>
</dbReference>
<evidence type="ECO:0000256" key="5">
    <source>
        <dbReference type="ARBA" id="ARBA00023136"/>
    </source>
</evidence>
<dbReference type="PROSITE" id="PS52016">
    <property type="entry name" value="TONB_DEPENDENT_REC_3"/>
    <property type="match status" value="1"/>
</dbReference>
<organism evidence="11 12">
    <name type="scientific">Flavobacterium noncentrifugens</name>
    <dbReference type="NCBI Taxonomy" id="1128970"/>
    <lineage>
        <taxon>Bacteria</taxon>
        <taxon>Pseudomonadati</taxon>
        <taxon>Bacteroidota</taxon>
        <taxon>Flavobacteriia</taxon>
        <taxon>Flavobacteriales</taxon>
        <taxon>Flavobacteriaceae</taxon>
        <taxon>Flavobacterium</taxon>
    </lineage>
</organism>
<dbReference type="InterPro" id="IPR039426">
    <property type="entry name" value="TonB-dep_rcpt-like"/>
</dbReference>
<name>A0A1G8WGG1_9FLAO</name>
<sequence>MKKHLSYLSHWDFVFRRIPLLLLLLLAGSAAQAQSLVKGVVSDDKGLTLPGVSVTLKGSTKGVSTDFDGKFEINVPADASLTFSFVGFTSQTVSVNGKTTINIKLKQSSEDLNEVVVIGYGTQKRNDVNSAISSIKTKDLENLKQVSVDQMLQGKAAGVSVTNNSGQPGSAVSIRVRGTTSITGTNEPLYIIDGVPVSGDATGRSTSGRPVAGNDFSSNGGSGSNAVSPLSMINPNDIQSIDILKDASATAIYGSRGANGVIIITTKSGKSGNGKITYEGYTSTQTIYKELDVLNLQQYARYQNQLAVLYNPSALPSDVIRPEFAHPELLGNGTNWQKEIYRTAMAKSHQISFSGAKENTSYYLSAGFLDQEGIIIGSGYKRYTTRLNLDTKVKPWLRVGANLNAGISNETVTINQSYQGLISNTLLQAPDMAIRNPDGSFAAPPAGQNVNYFNPVAEALTKENKLVRKNFLGNIYAEANLFKGLKYRIEVSANTEFNENTEFAPSFDRGSQYNLTSDLAERRQNWYSTNIKNLLTYDFGINNHKFTILAGQEALDSHWEGMLATAEGLQTNDIYTLNLADPANRKVDYYKGSASIASLFGRIIYDYAGRYGISGSIRQDVSSKFDPAAEGQKQKGDFAAFTVSWKLSAESFMESTRKYIDNIKFRFGYGETGNQQIPNNRYSAILRQQNSGLGVGFLPSNFPNPDLTWESLEQKNLGMDFTLFNSRLAVNIDVYNKKSKGFLYQVPLAVYLTGDLPNEGGQYGGIAAPYSNLGEMQNEGYDLTFNYSTKGTGKFSWNSTLVVSHYKNELLSIQDGLPLTSAVNTNGYQPVDVTNTRVGNPIGMFYGYVTQGIFNNLAELNAAPLQFGQTIGTAPGQTYLGDIRYKDVNGDNVIDANDKTFIGNPHPDFTYGFTNNFKYGNFDLSVFLQGSQGNDVLNLTKRNGTSNSQLYTNQLVSAADFWTPTNTNAANPRPVNSTSTPNINISDRYIEDGSYLRIQNVTLGFSLPADLISKLKMSRVRLYASAQNLYTFTKYDGYDPEIGSFNQDPLLTGVDNGRYPTPRTYSVGVNVEF</sequence>
<evidence type="ECO:0000256" key="7">
    <source>
        <dbReference type="PROSITE-ProRule" id="PRU01360"/>
    </source>
</evidence>
<gene>
    <name evidence="11" type="ORF">SAMN04487935_1813</name>
</gene>
<accession>A0A1G8WGG1</accession>
<dbReference type="EMBL" id="FNEZ01000002">
    <property type="protein sequence ID" value="SDJ77429.1"/>
    <property type="molecule type" value="Genomic_DNA"/>
</dbReference>
<dbReference type="InterPro" id="IPR012910">
    <property type="entry name" value="Plug_dom"/>
</dbReference>
<keyword evidence="6 7" id="KW-0998">Cell outer membrane</keyword>
<proteinExistence type="inferred from homology"/>
<feature type="region of interest" description="Disordered" evidence="8">
    <location>
        <begin position="202"/>
        <end position="228"/>
    </location>
</feature>
<dbReference type="InterPro" id="IPR036942">
    <property type="entry name" value="Beta-barrel_TonB_sf"/>
</dbReference>
<dbReference type="GO" id="GO:0009279">
    <property type="term" value="C:cell outer membrane"/>
    <property type="evidence" value="ECO:0007669"/>
    <property type="project" value="UniProtKB-SubCell"/>
</dbReference>